<dbReference type="InterPro" id="IPR029063">
    <property type="entry name" value="SAM-dependent_MTases_sf"/>
</dbReference>
<dbReference type="InterPro" id="IPR012901">
    <property type="entry name" value="CARME"/>
</dbReference>
<protein>
    <recommendedName>
        <fullName evidence="2">carnosine N-methyltransferase</fullName>
        <ecNumber evidence="2">2.1.1.22</ecNumber>
    </recommendedName>
</protein>
<proteinExistence type="inferred from homology"/>
<gene>
    <name evidence="6" type="ORF">BDK51DRAFT_18568</name>
</gene>
<evidence type="ECO:0000256" key="1">
    <source>
        <dbReference type="ARBA" id="ARBA00010086"/>
    </source>
</evidence>
<dbReference type="PANTHER" id="PTHR12303">
    <property type="entry name" value="CARNOSINE N-METHYLTRANSFERASE"/>
    <property type="match status" value="1"/>
</dbReference>
<dbReference type="AlphaFoldDB" id="A0A4P9WLX9"/>
<dbReference type="OrthoDB" id="978at2759"/>
<evidence type="ECO:0000256" key="2">
    <source>
        <dbReference type="ARBA" id="ARBA00012003"/>
    </source>
</evidence>
<evidence type="ECO:0000256" key="3">
    <source>
        <dbReference type="ARBA" id="ARBA00022603"/>
    </source>
</evidence>
<keyword evidence="5" id="KW-0949">S-adenosyl-L-methionine</keyword>
<dbReference type="GO" id="GO:0032259">
    <property type="term" value="P:methylation"/>
    <property type="evidence" value="ECO:0007669"/>
    <property type="project" value="UniProtKB-KW"/>
</dbReference>
<dbReference type="EC" id="2.1.1.22" evidence="2"/>
<name>A0A4P9WLX9_9FUNG</name>
<dbReference type="Pfam" id="PF07942">
    <property type="entry name" value="CARME"/>
    <property type="match status" value="1"/>
</dbReference>
<keyword evidence="7" id="KW-1185">Reference proteome</keyword>
<sequence length="260" mass="29323">MDKVLSTLRQCVRDWTDEGKAERDSTYQIVIDELMKRFGHLSVEERAGISVLVPGAGLGRLAWEIVSRGFTTQGNEFSFFMLLVSAFILNNTEGPRDHILFPWIHSFSNHTSTENMLRPVYVPNVATADIPPTAGFSMVAGEFCSVYNSEPGTHDEHSRDAVVSCFFLDTAKNIVAYLETIHRVLKPGGVFINIGPLLYHWEGLSKELSVELTLDELLLLIKQIGFDIVEERRVDASYASNISSMMETRYRCSFFVCSKR</sequence>
<evidence type="ECO:0000313" key="6">
    <source>
        <dbReference type="EMBL" id="RKO94061.1"/>
    </source>
</evidence>
<dbReference type="GO" id="GO:0030735">
    <property type="term" value="F:carnosine N-methyltransferase activity"/>
    <property type="evidence" value="ECO:0007669"/>
    <property type="project" value="UniProtKB-EC"/>
</dbReference>
<dbReference type="SUPFAM" id="SSF53335">
    <property type="entry name" value="S-adenosyl-L-methionine-dependent methyltransferases"/>
    <property type="match status" value="1"/>
</dbReference>
<dbReference type="SMART" id="SM01296">
    <property type="entry name" value="N2227"/>
    <property type="match status" value="1"/>
</dbReference>
<dbReference type="PANTHER" id="PTHR12303:SF6">
    <property type="entry name" value="CARNOSINE N-METHYLTRANSFERASE"/>
    <property type="match status" value="1"/>
</dbReference>
<dbReference type="EMBL" id="KZ994024">
    <property type="protein sequence ID" value="RKO94061.1"/>
    <property type="molecule type" value="Genomic_DNA"/>
</dbReference>
<accession>A0A4P9WLX9</accession>
<dbReference type="Gene3D" id="3.40.50.150">
    <property type="entry name" value="Vaccinia Virus protein VP39"/>
    <property type="match status" value="1"/>
</dbReference>
<comment type="similarity">
    <text evidence="1">Belongs to the carnosine N-methyltransferase family.</text>
</comment>
<dbReference type="Proteomes" id="UP000269721">
    <property type="component" value="Unassembled WGS sequence"/>
</dbReference>
<evidence type="ECO:0000256" key="5">
    <source>
        <dbReference type="ARBA" id="ARBA00022691"/>
    </source>
</evidence>
<evidence type="ECO:0000313" key="7">
    <source>
        <dbReference type="Proteomes" id="UP000269721"/>
    </source>
</evidence>
<evidence type="ECO:0000256" key="4">
    <source>
        <dbReference type="ARBA" id="ARBA00022679"/>
    </source>
</evidence>
<reference evidence="7" key="1">
    <citation type="journal article" date="2018" name="Nat. Microbiol.">
        <title>Leveraging single-cell genomics to expand the fungal tree of life.</title>
        <authorList>
            <person name="Ahrendt S.R."/>
            <person name="Quandt C.A."/>
            <person name="Ciobanu D."/>
            <person name="Clum A."/>
            <person name="Salamov A."/>
            <person name="Andreopoulos B."/>
            <person name="Cheng J.F."/>
            <person name="Woyke T."/>
            <person name="Pelin A."/>
            <person name="Henrissat B."/>
            <person name="Reynolds N.K."/>
            <person name="Benny G.L."/>
            <person name="Smith M.E."/>
            <person name="James T.Y."/>
            <person name="Grigoriev I.V."/>
        </authorList>
    </citation>
    <scope>NUCLEOTIDE SEQUENCE [LARGE SCALE GENOMIC DNA]</scope>
</reference>
<organism evidence="6 7">
    <name type="scientific">Blyttiomyces helicus</name>
    <dbReference type="NCBI Taxonomy" id="388810"/>
    <lineage>
        <taxon>Eukaryota</taxon>
        <taxon>Fungi</taxon>
        <taxon>Fungi incertae sedis</taxon>
        <taxon>Chytridiomycota</taxon>
        <taxon>Chytridiomycota incertae sedis</taxon>
        <taxon>Chytridiomycetes</taxon>
        <taxon>Chytridiomycetes incertae sedis</taxon>
        <taxon>Blyttiomyces</taxon>
    </lineage>
</organism>
<keyword evidence="4" id="KW-0808">Transferase</keyword>
<keyword evidence="3" id="KW-0489">Methyltransferase</keyword>